<dbReference type="GO" id="GO:0016151">
    <property type="term" value="F:nickel cation binding"/>
    <property type="evidence" value="ECO:0007669"/>
    <property type="project" value="UniProtKB-UniRule"/>
</dbReference>
<accession>A0A6L8XP25</accession>
<comment type="caution">
    <text evidence="4">The sequence shown here is derived from an EMBL/GenBank/DDBJ whole genome shotgun (WGS) entry which is preliminary data.</text>
</comment>
<comment type="similarity">
    <text evidence="1 3">Belongs to the UreD family.</text>
</comment>
<dbReference type="RefSeq" id="WP_161275868.1">
    <property type="nucleotide sequence ID" value="NZ_WWUZ01000002.1"/>
</dbReference>
<dbReference type="AlphaFoldDB" id="A0A6L8XP25"/>
<dbReference type="EMBL" id="WWVF01000002">
    <property type="protein sequence ID" value="MZS87751.1"/>
    <property type="molecule type" value="Genomic_DNA"/>
</dbReference>
<dbReference type="HAMAP" id="MF_01384">
    <property type="entry name" value="UreD"/>
    <property type="match status" value="1"/>
</dbReference>
<keyword evidence="2 3" id="KW-0143">Chaperone</keyword>
<comment type="function">
    <text evidence="3">Required for maturation of urease via the functional incorporation of the urease nickel metallocenter.</text>
</comment>
<keyword evidence="3" id="KW-0996">Nickel insertion</keyword>
<comment type="subunit">
    <text evidence="3">UreD, UreF and UreG form a complex that acts as a GTP-hydrolysis-dependent molecular chaperone, activating the urease apoprotein by helping to assemble the nickel containing metallocenter of UreC. The UreE protein probably delivers the nickel.</text>
</comment>
<dbReference type="Pfam" id="PF01774">
    <property type="entry name" value="UreD"/>
    <property type="match status" value="1"/>
</dbReference>
<evidence type="ECO:0000256" key="2">
    <source>
        <dbReference type="ARBA" id="ARBA00023186"/>
    </source>
</evidence>
<gene>
    <name evidence="3" type="primary">ureD</name>
    <name evidence="4" type="ORF">GT712_01260</name>
</gene>
<dbReference type="PANTHER" id="PTHR33643:SF1">
    <property type="entry name" value="UREASE ACCESSORY PROTEIN D"/>
    <property type="match status" value="1"/>
</dbReference>
<dbReference type="GO" id="GO:0005737">
    <property type="term" value="C:cytoplasm"/>
    <property type="evidence" value="ECO:0007669"/>
    <property type="project" value="UniProtKB-SubCell"/>
</dbReference>
<comment type="subcellular location">
    <subcellularLocation>
        <location evidence="3">Cytoplasm</location>
    </subcellularLocation>
</comment>
<evidence type="ECO:0000313" key="5">
    <source>
        <dbReference type="Proteomes" id="UP000477156"/>
    </source>
</evidence>
<proteinExistence type="inferred from homology"/>
<sequence length="288" mass="32678">MPMDNKFGKISRISACAALKDGRTILEDLSFTAPYKIMMPFEKENGGIQIMPLCASAGIMAGDSQEFSYHVKEGADLEVLSQSFEKIHKMDEGSAARTIEVQVDKNATLYYYPQPVIPFAQSAFDSKMTIHLEDETSRLFLLEIISCGRNAHDERFQYRRFSSKVLLYRGDKLIYRDNTSYEPDKMPMEGIGMYEGYTHMANLFLSKICSRDGENCSQESGTVKTADSTINLELQEKIWQILDEDSEIDGGVTRLTTGDLALRIFGHRAQKLQQVAEKIKKIYDNKRT</sequence>
<dbReference type="Proteomes" id="UP000477156">
    <property type="component" value="Unassembled WGS sequence"/>
</dbReference>
<evidence type="ECO:0000256" key="1">
    <source>
        <dbReference type="ARBA" id="ARBA00007177"/>
    </source>
</evidence>
<evidence type="ECO:0000256" key="3">
    <source>
        <dbReference type="HAMAP-Rule" id="MF_01384"/>
    </source>
</evidence>
<name>A0A6L8XP25_9FIRM</name>
<reference evidence="4 5" key="1">
    <citation type="journal article" date="2019" name="Nat. Med.">
        <title>A library of human gut bacterial isolates paired with longitudinal multiomics data enables mechanistic microbiome research.</title>
        <authorList>
            <person name="Poyet M."/>
            <person name="Groussin M."/>
            <person name="Gibbons S.M."/>
            <person name="Avila-Pacheco J."/>
            <person name="Jiang X."/>
            <person name="Kearney S.M."/>
            <person name="Perrotta A.R."/>
            <person name="Berdy B."/>
            <person name="Zhao S."/>
            <person name="Lieberman T.D."/>
            <person name="Swanson P.K."/>
            <person name="Smith M."/>
            <person name="Roesemann S."/>
            <person name="Alexander J.E."/>
            <person name="Rich S.A."/>
            <person name="Livny J."/>
            <person name="Vlamakis H."/>
            <person name="Clish C."/>
            <person name="Bullock K."/>
            <person name="Deik A."/>
            <person name="Scott J."/>
            <person name="Pierce K.A."/>
            <person name="Xavier R.J."/>
            <person name="Alm E.J."/>
        </authorList>
    </citation>
    <scope>NUCLEOTIDE SEQUENCE [LARGE SCALE GENOMIC DNA]</scope>
    <source>
        <strain evidence="4 5">BIOML-A12</strain>
    </source>
</reference>
<protein>
    <recommendedName>
        <fullName evidence="3">Urease accessory protein UreD</fullName>
    </recommendedName>
</protein>
<organism evidence="4 5">
    <name type="scientific">Blautia wexlerae</name>
    <dbReference type="NCBI Taxonomy" id="418240"/>
    <lineage>
        <taxon>Bacteria</taxon>
        <taxon>Bacillati</taxon>
        <taxon>Bacillota</taxon>
        <taxon>Clostridia</taxon>
        <taxon>Lachnospirales</taxon>
        <taxon>Lachnospiraceae</taxon>
        <taxon>Blautia</taxon>
    </lineage>
</organism>
<dbReference type="InterPro" id="IPR002669">
    <property type="entry name" value="UreD"/>
</dbReference>
<dbReference type="PANTHER" id="PTHR33643">
    <property type="entry name" value="UREASE ACCESSORY PROTEIN D"/>
    <property type="match status" value="1"/>
</dbReference>
<keyword evidence="3" id="KW-0963">Cytoplasm</keyword>
<evidence type="ECO:0000313" key="4">
    <source>
        <dbReference type="EMBL" id="MZS87751.1"/>
    </source>
</evidence>